<evidence type="ECO:0008006" key="3">
    <source>
        <dbReference type="Google" id="ProtNLM"/>
    </source>
</evidence>
<accession>A0A7W7LLN3</accession>
<name>A0A7W7LLN3_9ACTN</name>
<reference evidence="1 2" key="1">
    <citation type="submission" date="2020-08" db="EMBL/GenBank/DDBJ databases">
        <title>Genomic Encyclopedia of Type Strains, Phase III (KMG-III): the genomes of soil and plant-associated and newly described type strains.</title>
        <authorList>
            <person name="Whitman W."/>
        </authorList>
    </citation>
    <scope>NUCLEOTIDE SEQUENCE [LARGE SCALE GENOMIC DNA]</scope>
    <source>
        <strain evidence="1 2">CECT 3266</strain>
    </source>
</reference>
<keyword evidence="2" id="KW-1185">Reference proteome</keyword>
<protein>
    <recommendedName>
        <fullName evidence="3">Mycothiol-dependent maleylpyruvate isomerase metal-binding domain-containing protein</fullName>
    </recommendedName>
</protein>
<dbReference type="AlphaFoldDB" id="A0A7W7LLN3"/>
<evidence type="ECO:0000313" key="2">
    <source>
        <dbReference type="Proteomes" id="UP000556084"/>
    </source>
</evidence>
<dbReference type="RefSeq" id="WP_184347699.1">
    <property type="nucleotide sequence ID" value="NZ_JACHJH010000002.1"/>
</dbReference>
<comment type="caution">
    <text evidence="1">The sequence shown here is derived from an EMBL/GenBank/DDBJ whole genome shotgun (WGS) entry which is preliminary data.</text>
</comment>
<dbReference type="EMBL" id="JACHJH010000002">
    <property type="protein sequence ID" value="MBB4892569.1"/>
    <property type="molecule type" value="Genomic_DNA"/>
</dbReference>
<sequence length="215" mass="23177">MSETQSSARTPRTPVTADDLEEVVRLAVAAFRGAPEDRWGKPAGSLEWDCWETVEHLADDMFCYALQLAPPAPPQTGYLPTVLSELRPGGPKETIHVERGDGPDGLIQVLEGCTGLLAAVVRTKPPRTRGYHTFGLADPEGFAAMGIVEALVHAHDIAQGLGVAWEPPADLCGRTLARLFPDVPADGDPYRALLRATGRLESDGAPWRWHSAPLD</sequence>
<evidence type="ECO:0000313" key="1">
    <source>
        <dbReference type="EMBL" id="MBB4892569.1"/>
    </source>
</evidence>
<organism evidence="1 2">
    <name type="scientific">Streptomyces olivoverticillatus</name>
    <dbReference type="NCBI Taxonomy" id="66427"/>
    <lineage>
        <taxon>Bacteria</taxon>
        <taxon>Bacillati</taxon>
        <taxon>Actinomycetota</taxon>
        <taxon>Actinomycetes</taxon>
        <taxon>Kitasatosporales</taxon>
        <taxon>Streptomycetaceae</taxon>
        <taxon>Streptomyces</taxon>
    </lineage>
</organism>
<proteinExistence type="predicted"/>
<gene>
    <name evidence="1" type="ORF">FHS39_001580</name>
</gene>
<dbReference type="Proteomes" id="UP000556084">
    <property type="component" value="Unassembled WGS sequence"/>
</dbReference>
<dbReference type="InterPro" id="IPR034660">
    <property type="entry name" value="DinB/YfiT-like"/>
</dbReference>
<dbReference type="SUPFAM" id="SSF109854">
    <property type="entry name" value="DinB/YfiT-like putative metalloenzymes"/>
    <property type="match status" value="1"/>
</dbReference>
<dbReference type="Gene3D" id="1.20.120.450">
    <property type="entry name" value="dinb family like domain"/>
    <property type="match status" value="1"/>
</dbReference>